<dbReference type="InterPro" id="IPR043519">
    <property type="entry name" value="NT_sf"/>
</dbReference>
<dbReference type="Gene3D" id="1.10.3210.10">
    <property type="entry name" value="Hypothetical protein af1432"/>
    <property type="match status" value="1"/>
</dbReference>
<comment type="catalytic activity">
    <reaction evidence="2">
        <text>GTP + ATP = guanosine 3'-diphosphate 5'-triphosphate + AMP</text>
        <dbReference type="Rhea" id="RHEA:22088"/>
        <dbReference type="ChEBI" id="CHEBI:30616"/>
        <dbReference type="ChEBI" id="CHEBI:37565"/>
        <dbReference type="ChEBI" id="CHEBI:142410"/>
        <dbReference type="ChEBI" id="CHEBI:456215"/>
        <dbReference type="EC" id="2.7.6.5"/>
    </reaction>
</comment>
<feature type="domain" description="TGS" evidence="4">
    <location>
        <begin position="397"/>
        <end position="460"/>
    </location>
</feature>
<dbReference type="EC" id="2.7.6.5" evidence="1"/>
<keyword evidence="6" id="KW-1185">Reference proteome</keyword>
<dbReference type="Proteomes" id="UP001325140">
    <property type="component" value="Chromosome"/>
</dbReference>
<name>A0ABZ0UQU7_9RICK</name>
<protein>
    <recommendedName>
        <fullName evidence="1">GTP diphosphokinase</fullName>
        <ecNumber evidence="1">2.7.6.5</ecNumber>
    </recommendedName>
</protein>
<evidence type="ECO:0000313" key="5">
    <source>
        <dbReference type="EMBL" id="WPX98074.1"/>
    </source>
</evidence>
<dbReference type="InterPro" id="IPR007685">
    <property type="entry name" value="RelA_SpoT"/>
</dbReference>
<dbReference type="PANTHER" id="PTHR21262">
    <property type="entry name" value="GUANOSINE-3',5'-BIS DIPHOSPHATE 3'-PYROPHOSPHOHYDROLASE"/>
    <property type="match status" value="1"/>
</dbReference>
<dbReference type="InterPro" id="IPR012676">
    <property type="entry name" value="TGS-like"/>
</dbReference>
<dbReference type="CDD" id="cd00077">
    <property type="entry name" value="HDc"/>
    <property type="match status" value="1"/>
</dbReference>
<dbReference type="PROSITE" id="PS51880">
    <property type="entry name" value="TGS"/>
    <property type="match status" value="1"/>
</dbReference>
<dbReference type="InterPro" id="IPR004811">
    <property type="entry name" value="RelA/Spo_fam"/>
</dbReference>
<dbReference type="SUPFAM" id="SSF81301">
    <property type="entry name" value="Nucleotidyltransferase"/>
    <property type="match status" value="1"/>
</dbReference>
<sequence>MSQIDNSSEAQIDEAAEKLLSMIEQRFQNIDRSAVERAIHVARNLHSGQKRSSGEPYVLHCIEVAMIVLQFNLNTKAVVAAILHDVLEDSSCTIQELRALFGEKEAELVDGLTKVKKDTYLSAAFRYSQSMKKFLLAGADDIIVLLIKLADRLHNMKTIQSLKKSRKIERIARETLKIYVPLAEKLGIEWCKNELANLASDALDAAMHRRIVQRLNSVKRRCLKDKDRILHILDEVMKKHDIKAVIMCREKDPYSVLCKIKEKGIPIEGISQLHDILGFRILTNTVKECYLALFAIHATYTAIPGRIKDYISMPKSNGYQSLHTSIANVLEIPIEIQIRTFDMHKIAENGIAAHWRYKNSSELASSISKQWLLELDHALDRTNSPDTIMDYVERSISPSSISCFSPEGKVISLPKGSTVLDFAFAIHSDVGLRCTKVFVNSVDVALNHVLTNGDSVQVVTGQHINVKLDWLNAAVTTKAIRNIRKYLKKQGKMSIIEVGKGQLLGVLRKHRIEYLAEFINILMGSFHVMTRAELYYLIGCGKIRVSKLDKVVLSKKIFSNISSVRKIPDEIQSKKSEYNKKTTIIFSDCCAPLPLDEIIGIKRRDNVLEIHMNTCMEIIEDEERVKIKWNDIIEKIMFSIAIIGEIESMLEIVKLAFSMFPQCVNIELSENGELFKIDVKIREFHDNTMRHFIESCKKKSGNTIRISSHVRPRKF</sequence>
<dbReference type="InterPro" id="IPR003607">
    <property type="entry name" value="HD/PDEase_dom"/>
</dbReference>
<dbReference type="CDD" id="cd05399">
    <property type="entry name" value="NT_Rel-Spo_like"/>
    <property type="match status" value="1"/>
</dbReference>
<evidence type="ECO:0000313" key="6">
    <source>
        <dbReference type="Proteomes" id="UP001325140"/>
    </source>
</evidence>
<dbReference type="NCBIfam" id="TIGR00691">
    <property type="entry name" value="spoT_relA"/>
    <property type="match status" value="1"/>
</dbReference>
<evidence type="ECO:0000259" key="4">
    <source>
        <dbReference type="PROSITE" id="PS51880"/>
    </source>
</evidence>
<dbReference type="SUPFAM" id="SSF109604">
    <property type="entry name" value="HD-domain/PDEase-like"/>
    <property type="match status" value="1"/>
</dbReference>
<evidence type="ECO:0000256" key="2">
    <source>
        <dbReference type="ARBA" id="ARBA00048244"/>
    </source>
</evidence>
<organism evidence="5 6">
    <name type="scientific">Candidatus Fokinia crypta</name>
    <dbReference type="NCBI Taxonomy" id="1920990"/>
    <lineage>
        <taxon>Bacteria</taxon>
        <taxon>Pseudomonadati</taxon>
        <taxon>Pseudomonadota</taxon>
        <taxon>Alphaproteobacteria</taxon>
        <taxon>Rickettsiales</taxon>
        <taxon>Candidatus Midichloriaceae</taxon>
        <taxon>Candidatus Fokinia</taxon>
    </lineage>
</organism>
<proteinExistence type="inferred from homology"/>
<evidence type="ECO:0000256" key="1">
    <source>
        <dbReference type="ARBA" id="ARBA00013251"/>
    </source>
</evidence>
<dbReference type="SMART" id="SM00471">
    <property type="entry name" value="HDc"/>
    <property type="match status" value="1"/>
</dbReference>
<dbReference type="Gene3D" id="3.10.20.30">
    <property type="match status" value="1"/>
</dbReference>
<evidence type="ECO:0000256" key="3">
    <source>
        <dbReference type="RuleBase" id="RU003847"/>
    </source>
</evidence>
<comment type="similarity">
    <text evidence="3">Belongs to the relA/spoT family.</text>
</comment>
<dbReference type="SUPFAM" id="SSF81271">
    <property type="entry name" value="TGS-like"/>
    <property type="match status" value="1"/>
</dbReference>
<reference evidence="5" key="1">
    <citation type="submission" date="2022-10" db="EMBL/GenBank/DDBJ databases">
        <title>Host association and intracellularity evolved multiple times independently in the Rickettsiales.</title>
        <authorList>
            <person name="Castelli M."/>
            <person name="Nardi T."/>
            <person name="Gammuto L."/>
            <person name="Bellinzona G."/>
            <person name="Sabaneyeva E."/>
            <person name="Potekhin A."/>
            <person name="Serra V."/>
            <person name="Petroni G."/>
            <person name="Sassera D."/>
        </authorList>
    </citation>
    <scope>NUCLEOTIDE SEQUENCE [LARGE SCALE GENOMIC DNA]</scope>
    <source>
        <strain evidence="5">US_Bl 11III1</strain>
    </source>
</reference>
<accession>A0ABZ0UQU7</accession>
<gene>
    <name evidence="5" type="ORF">Fokcrypt_00602</name>
</gene>
<comment type="function">
    <text evidence="3">In eubacteria ppGpp (guanosine 3'-diphosphate 5'-diphosphate) is a mediator of the stringent response that coordinates a variety of cellular activities in response to changes in nutritional abundance.</text>
</comment>
<dbReference type="Gene3D" id="3.30.460.10">
    <property type="entry name" value="Beta Polymerase, domain 2"/>
    <property type="match status" value="1"/>
</dbReference>
<dbReference type="EMBL" id="CP110343">
    <property type="protein sequence ID" value="WPX98074.1"/>
    <property type="molecule type" value="Genomic_DNA"/>
</dbReference>
<dbReference type="InterPro" id="IPR004095">
    <property type="entry name" value="TGS"/>
</dbReference>
<dbReference type="PANTHER" id="PTHR21262:SF36">
    <property type="entry name" value="BIFUNCTIONAL (P)PPGPP SYNTHASE_HYDROLASE SPOT"/>
    <property type="match status" value="1"/>
</dbReference>
<dbReference type="InterPro" id="IPR012675">
    <property type="entry name" value="Beta-grasp_dom_sf"/>
</dbReference>
<dbReference type="SMART" id="SM00954">
    <property type="entry name" value="RelA_SpoT"/>
    <property type="match status" value="1"/>
</dbReference>
<dbReference type="RefSeq" id="WP_323722050.1">
    <property type="nucleotide sequence ID" value="NZ_CP110343.1"/>
</dbReference>
<dbReference type="Pfam" id="PF13328">
    <property type="entry name" value="HD_4"/>
    <property type="match status" value="1"/>
</dbReference>
<dbReference type="Pfam" id="PF02824">
    <property type="entry name" value="TGS"/>
    <property type="match status" value="1"/>
</dbReference>
<dbReference type="Pfam" id="PF04607">
    <property type="entry name" value="RelA_SpoT"/>
    <property type="match status" value="1"/>
</dbReference>